<evidence type="ECO:0000256" key="1">
    <source>
        <dbReference type="SAM" id="SignalP"/>
    </source>
</evidence>
<dbReference type="Proteomes" id="UP000799770">
    <property type="component" value="Unassembled WGS sequence"/>
</dbReference>
<keyword evidence="1" id="KW-0732">Signal</keyword>
<feature type="signal peptide" evidence="1">
    <location>
        <begin position="1"/>
        <end position="20"/>
    </location>
</feature>
<dbReference type="EMBL" id="ML977379">
    <property type="protein sequence ID" value="KAF2105492.1"/>
    <property type="molecule type" value="Genomic_DNA"/>
</dbReference>
<gene>
    <name evidence="2" type="ORF">BDV96DRAFT_373163</name>
</gene>
<proteinExistence type="predicted"/>
<organism evidence="2 3">
    <name type="scientific">Lophiotrema nucula</name>
    <dbReference type="NCBI Taxonomy" id="690887"/>
    <lineage>
        <taxon>Eukaryota</taxon>
        <taxon>Fungi</taxon>
        <taxon>Dikarya</taxon>
        <taxon>Ascomycota</taxon>
        <taxon>Pezizomycotina</taxon>
        <taxon>Dothideomycetes</taxon>
        <taxon>Pleosporomycetidae</taxon>
        <taxon>Pleosporales</taxon>
        <taxon>Lophiotremataceae</taxon>
        <taxon>Lophiotrema</taxon>
    </lineage>
</organism>
<protein>
    <submittedName>
        <fullName evidence="2">Uncharacterized protein</fullName>
    </submittedName>
</protein>
<evidence type="ECO:0000313" key="2">
    <source>
        <dbReference type="EMBL" id="KAF2105492.1"/>
    </source>
</evidence>
<reference evidence="2" key="1">
    <citation type="journal article" date="2020" name="Stud. Mycol.">
        <title>101 Dothideomycetes genomes: a test case for predicting lifestyles and emergence of pathogens.</title>
        <authorList>
            <person name="Haridas S."/>
            <person name="Albert R."/>
            <person name="Binder M."/>
            <person name="Bloem J."/>
            <person name="Labutti K."/>
            <person name="Salamov A."/>
            <person name="Andreopoulos B."/>
            <person name="Baker S."/>
            <person name="Barry K."/>
            <person name="Bills G."/>
            <person name="Bluhm B."/>
            <person name="Cannon C."/>
            <person name="Castanera R."/>
            <person name="Culley D."/>
            <person name="Daum C."/>
            <person name="Ezra D."/>
            <person name="Gonzalez J."/>
            <person name="Henrissat B."/>
            <person name="Kuo A."/>
            <person name="Liang C."/>
            <person name="Lipzen A."/>
            <person name="Lutzoni F."/>
            <person name="Magnuson J."/>
            <person name="Mondo S."/>
            <person name="Nolan M."/>
            <person name="Ohm R."/>
            <person name="Pangilinan J."/>
            <person name="Park H.-J."/>
            <person name="Ramirez L."/>
            <person name="Alfaro M."/>
            <person name="Sun H."/>
            <person name="Tritt A."/>
            <person name="Yoshinaga Y."/>
            <person name="Zwiers L.-H."/>
            <person name="Turgeon B."/>
            <person name="Goodwin S."/>
            <person name="Spatafora J."/>
            <person name="Crous P."/>
            <person name="Grigoriev I."/>
        </authorList>
    </citation>
    <scope>NUCLEOTIDE SEQUENCE</scope>
    <source>
        <strain evidence="2">CBS 627.86</strain>
    </source>
</reference>
<name>A0A6A5YDY0_9PLEO</name>
<sequence>MKRTWSFCCWIMRVFFDLCSLVVMEGCWKEALVSHRDPLYSKGYELLGRVRAIPNWKSQYMQRRYAYCEFSGSECDGPCAWYAQSLCTAMLVNFDQEFRNGPSSVCRESLSLRSANGDRVCKPA</sequence>
<evidence type="ECO:0000313" key="3">
    <source>
        <dbReference type="Proteomes" id="UP000799770"/>
    </source>
</evidence>
<feature type="chain" id="PRO_5025470234" evidence="1">
    <location>
        <begin position="21"/>
        <end position="124"/>
    </location>
</feature>
<accession>A0A6A5YDY0</accession>
<keyword evidence="3" id="KW-1185">Reference proteome</keyword>
<dbReference type="AlphaFoldDB" id="A0A6A5YDY0"/>